<dbReference type="InterPro" id="IPR037522">
    <property type="entry name" value="HD_GYP_dom"/>
</dbReference>
<evidence type="ECO:0000313" key="5">
    <source>
        <dbReference type="Proteomes" id="UP000657177"/>
    </source>
</evidence>
<gene>
    <name evidence="4" type="ORF">G5B42_06940</name>
</gene>
<dbReference type="AlphaFoldDB" id="A0A8J6LJ06"/>
<organism evidence="4 5">
    <name type="scientific">Capillibacterium thermochitinicola</name>
    <dbReference type="NCBI Taxonomy" id="2699427"/>
    <lineage>
        <taxon>Bacteria</taxon>
        <taxon>Bacillati</taxon>
        <taxon>Bacillota</taxon>
        <taxon>Capillibacterium</taxon>
    </lineage>
</organism>
<dbReference type="SMART" id="SM00267">
    <property type="entry name" value="GGDEF"/>
    <property type="match status" value="1"/>
</dbReference>
<feature type="transmembrane region" description="Helical" evidence="1">
    <location>
        <begin position="32"/>
        <end position="53"/>
    </location>
</feature>
<evidence type="ECO:0000259" key="2">
    <source>
        <dbReference type="PROSITE" id="PS50887"/>
    </source>
</evidence>
<dbReference type="InterPro" id="IPR052020">
    <property type="entry name" value="Cyclic_di-GMP/3'3'-cGAMP_PDE"/>
</dbReference>
<dbReference type="Proteomes" id="UP000657177">
    <property type="component" value="Unassembled WGS sequence"/>
</dbReference>
<dbReference type="Pfam" id="PF00990">
    <property type="entry name" value="GGDEF"/>
    <property type="match status" value="1"/>
</dbReference>
<keyword evidence="1" id="KW-0812">Transmembrane</keyword>
<dbReference type="Pfam" id="PF08448">
    <property type="entry name" value="PAS_4"/>
    <property type="match status" value="1"/>
</dbReference>
<dbReference type="CDD" id="cd01949">
    <property type="entry name" value="GGDEF"/>
    <property type="match status" value="1"/>
</dbReference>
<dbReference type="SUPFAM" id="SSF55073">
    <property type="entry name" value="Nucleotide cyclase"/>
    <property type="match status" value="1"/>
</dbReference>
<feature type="domain" description="HD-GYP" evidence="3">
    <location>
        <begin position="336"/>
        <end position="530"/>
    </location>
</feature>
<dbReference type="PROSITE" id="PS50887">
    <property type="entry name" value="GGDEF"/>
    <property type="match status" value="1"/>
</dbReference>
<reference evidence="4" key="1">
    <citation type="submission" date="2020-06" db="EMBL/GenBank/DDBJ databases">
        <title>Novel chitinolytic bacterium.</title>
        <authorList>
            <person name="Ungkulpasvich U."/>
            <person name="Kosugi A."/>
            <person name="Uke A."/>
        </authorList>
    </citation>
    <scope>NUCLEOTIDE SEQUENCE</scope>
    <source>
        <strain evidence="4">UUS1-1</strain>
    </source>
</reference>
<proteinExistence type="predicted"/>
<dbReference type="Gene3D" id="1.10.3210.10">
    <property type="entry name" value="Hypothetical protein af1432"/>
    <property type="match status" value="1"/>
</dbReference>
<dbReference type="Pfam" id="PF13487">
    <property type="entry name" value="HD_5"/>
    <property type="match status" value="1"/>
</dbReference>
<name>A0A8J6LJ06_9FIRM</name>
<evidence type="ECO:0000259" key="3">
    <source>
        <dbReference type="PROSITE" id="PS51832"/>
    </source>
</evidence>
<dbReference type="Gene3D" id="3.30.70.270">
    <property type="match status" value="1"/>
</dbReference>
<dbReference type="SUPFAM" id="SSF55785">
    <property type="entry name" value="PYP-like sensor domain (PAS domain)"/>
    <property type="match status" value="1"/>
</dbReference>
<dbReference type="NCBIfam" id="TIGR00254">
    <property type="entry name" value="GGDEF"/>
    <property type="match status" value="1"/>
</dbReference>
<keyword evidence="1" id="KW-1133">Transmembrane helix</keyword>
<dbReference type="InterPro" id="IPR003607">
    <property type="entry name" value="HD/PDEase_dom"/>
</dbReference>
<dbReference type="PANTHER" id="PTHR45228:SF1">
    <property type="entry name" value="CYCLIC DI-GMP PHOSPHODIESTERASE TM_0186"/>
    <property type="match status" value="1"/>
</dbReference>
<dbReference type="Gene3D" id="3.30.450.20">
    <property type="entry name" value="PAS domain"/>
    <property type="match status" value="1"/>
</dbReference>
<dbReference type="RefSeq" id="WP_181339727.1">
    <property type="nucleotide sequence ID" value="NZ_JAAKDE010000013.1"/>
</dbReference>
<keyword evidence="1" id="KW-0472">Membrane</keyword>
<dbReference type="CDD" id="cd00077">
    <property type="entry name" value="HDc"/>
    <property type="match status" value="1"/>
</dbReference>
<dbReference type="SUPFAM" id="SSF109604">
    <property type="entry name" value="HD-domain/PDEase-like"/>
    <property type="match status" value="1"/>
</dbReference>
<dbReference type="PROSITE" id="PS51832">
    <property type="entry name" value="HD_GYP"/>
    <property type="match status" value="1"/>
</dbReference>
<keyword evidence="5" id="KW-1185">Reference proteome</keyword>
<feature type="domain" description="GGDEF" evidence="2">
    <location>
        <begin position="214"/>
        <end position="349"/>
    </location>
</feature>
<evidence type="ECO:0000313" key="4">
    <source>
        <dbReference type="EMBL" id="MBA2133276.1"/>
    </source>
</evidence>
<dbReference type="InterPro" id="IPR029787">
    <property type="entry name" value="Nucleotide_cyclase"/>
</dbReference>
<dbReference type="InterPro" id="IPR000160">
    <property type="entry name" value="GGDEF_dom"/>
</dbReference>
<dbReference type="PANTHER" id="PTHR45228">
    <property type="entry name" value="CYCLIC DI-GMP PHOSPHODIESTERASE TM_0186-RELATED"/>
    <property type="match status" value="1"/>
</dbReference>
<dbReference type="EMBL" id="JAAKDE010000013">
    <property type="protein sequence ID" value="MBA2133276.1"/>
    <property type="molecule type" value="Genomic_DNA"/>
</dbReference>
<protein>
    <submittedName>
        <fullName evidence="4">Diguanylate cyclase</fullName>
    </submittedName>
</protein>
<evidence type="ECO:0000256" key="1">
    <source>
        <dbReference type="SAM" id="Phobius"/>
    </source>
</evidence>
<comment type="caution">
    <text evidence="4">The sequence shown here is derived from an EMBL/GenBank/DDBJ whole genome shotgun (WGS) entry which is preliminary data.</text>
</comment>
<sequence>MRKAIITIMILVVLLFFSPDRANTGQYYHGLILVLSAAVLLLFVLSLILFLSYRRLKANYQENIILNEIWETYINANQSYIYLKDENLRYLLVNKALADFYNKEVREIIGRDDFAFADPGFAALSTRTELKVLATKTVVEEELVWRNRVFAATRFPVKLVSGRYGVGAYVRDITEEYNNKKELIYLSFHDPLTGLYNRRYVENEYTKLDVEANLPLTVIIGDVNGLKITNDIFGHQAGDLLLKKVAEILRMVCQKGDAVIARWGGDEFILFLPRTTGEEGEKLRMAVKEQFAQERINGLPGSISLGVDTKTVTTEDLAQTIRNAEERMYLEKAIDSERFNNDAIQRIVKSFHERFPREEEHAQRVSKLCVELGKAMKLSPSNLNRLKQAGYLHDLGKIVLEEALLATEEPLTEEKWRKLKEHPVAGYRIANASPQTMEVARYLLSHHENWDGSGYPKGLRGREIPRTARIIAVANYYDKLRYGAFGREPLSPDAALAALKEEAGKKLDPEIVQVFLEIMASGARLESINL</sequence>
<dbReference type="InterPro" id="IPR013656">
    <property type="entry name" value="PAS_4"/>
</dbReference>
<accession>A0A8J6LJ06</accession>
<dbReference type="InterPro" id="IPR043128">
    <property type="entry name" value="Rev_trsase/Diguanyl_cyclase"/>
</dbReference>
<dbReference type="InterPro" id="IPR035965">
    <property type="entry name" value="PAS-like_dom_sf"/>
</dbReference>